<reference evidence="13" key="2">
    <citation type="journal article" date="2021" name="PeerJ">
        <title>Extensive microbial diversity within the chicken gut microbiome revealed by metagenomics and culture.</title>
        <authorList>
            <person name="Gilroy R."/>
            <person name="Ravi A."/>
            <person name="Getino M."/>
            <person name="Pursley I."/>
            <person name="Horton D.L."/>
            <person name="Alikhan N.F."/>
            <person name="Baker D."/>
            <person name="Gharbi K."/>
            <person name="Hall N."/>
            <person name="Watson M."/>
            <person name="Adriaenssens E.M."/>
            <person name="Foster-Nyarko E."/>
            <person name="Jarju S."/>
            <person name="Secka A."/>
            <person name="Antonio M."/>
            <person name="Oren A."/>
            <person name="Chaudhuri R.R."/>
            <person name="La Ragione R."/>
            <person name="Hildebrand F."/>
            <person name="Pallen M.J."/>
        </authorList>
    </citation>
    <scope>NUCLEOTIDE SEQUENCE</scope>
    <source>
        <strain evidence="13">CHK189-12415</strain>
    </source>
</reference>
<evidence type="ECO:0000313" key="14">
    <source>
        <dbReference type="Proteomes" id="UP000824241"/>
    </source>
</evidence>
<dbReference type="InterPro" id="IPR017665">
    <property type="entry name" value="Guanylate_kinase"/>
</dbReference>
<dbReference type="PROSITE" id="PS50052">
    <property type="entry name" value="GUANYLATE_KINASE_2"/>
    <property type="match status" value="1"/>
</dbReference>
<dbReference type="GO" id="GO:0005524">
    <property type="term" value="F:ATP binding"/>
    <property type="evidence" value="ECO:0007669"/>
    <property type="project" value="UniProtKB-UniRule"/>
</dbReference>
<feature type="binding site" evidence="11">
    <location>
        <begin position="11"/>
        <end position="18"/>
    </location>
    <ligand>
        <name>ATP</name>
        <dbReference type="ChEBI" id="CHEBI:30616"/>
    </ligand>
</feature>
<gene>
    <name evidence="11 13" type="primary">gmk</name>
    <name evidence="13" type="ORF">IAB37_02015</name>
</gene>
<comment type="function">
    <text evidence="1 11">Essential for recycling GMP and indirectly, cGMP.</text>
</comment>
<dbReference type="HAMAP" id="MF_00328">
    <property type="entry name" value="Guanylate_kinase"/>
    <property type="match status" value="1"/>
</dbReference>
<keyword evidence="6 11" id="KW-0547">Nucleotide-binding</keyword>
<evidence type="ECO:0000256" key="4">
    <source>
        <dbReference type="ARBA" id="ARBA00016296"/>
    </source>
</evidence>
<reference evidence="13" key="1">
    <citation type="submission" date="2020-10" db="EMBL/GenBank/DDBJ databases">
        <authorList>
            <person name="Gilroy R."/>
        </authorList>
    </citation>
    <scope>NUCLEOTIDE SEQUENCE</scope>
    <source>
        <strain evidence="13">CHK189-12415</strain>
    </source>
</reference>
<evidence type="ECO:0000256" key="1">
    <source>
        <dbReference type="ARBA" id="ARBA00003531"/>
    </source>
</evidence>
<feature type="domain" description="Guanylate kinase-like" evidence="12">
    <location>
        <begin position="4"/>
        <end position="181"/>
    </location>
</feature>
<evidence type="ECO:0000256" key="3">
    <source>
        <dbReference type="ARBA" id="ARBA00012961"/>
    </source>
</evidence>
<proteinExistence type="inferred from homology"/>
<dbReference type="InterPro" id="IPR027417">
    <property type="entry name" value="P-loop_NTPase"/>
</dbReference>
<dbReference type="SUPFAM" id="SSF52540">
    <property type="entry name" value="P-loop containing nucleoside triphosphate hydrolases"/>
    <property type="match status" value="1"/>
</dbReference>
<dbReference type="AlphaFoldDB" id="A0A9D1J4C7"/>
<dbReference type="InterPro" id="IPR008144">
    <property type="entry name" value="Guanylate_kin-like_dom"/>
</dbReference>
<sequence length="220" mass="24112">MSKGILLVLSGPSGSGKGTILDAYKKDHPVYFSVSNTTRSPRPGEIDGVHYHFITREAFEEKIASGGMLEYAEYCGNMYGTPRDKVEEQTEKGVNVMLDIETVGAANVKKACPEAVLCFVVPPSMEVLRHRLTRRGTEDEETVNKRLTQALTEIERIGQYDYVVINDDLDKAVADFADIVATAQLAASGKSLTAEEEAHLSELKEKSAALKAAVKKEFLL</sequence>
<dbReference type="InterPro" id="IPR020590">
    <property type="entry name" value="Guanylate_kinase_CS"/>
</dbReference>
<dbReference type="PANTHER" id="PTHR23117">
    <property type="entry name" value="GUANYLATE KINASE-RELATED"/>
    <property type="match status" value="1"/>
</dbReference>
<dbReference type="CDD" id="cd00071">
    <property type="entry name" value="GMPK"/>
    <property type="match status" value="1"/>
</dbReference>
<dbReference type="GO" id="GO:0004385">
    <property type="term" value="F:GMP kinase activity"/>
    <property type="evidence" value="ECO:0007669"/>
    <property type="project" value="UniProtKB-UniRule"/>
</dbReference>
<dbReference type="PROSITE" id="PS00856">
    <property type="entry name" value="GUANYLATE_KINASE_1"/>
    <property type="match status" value="1"/>
</dbReference>
<evidence type="ECO:0000256" key="7">
    <source>
        <dbReference type="ARBA" id="ARBA00022777"/>
    </source>
</evidence>
<protein>
    <recommendedName>
        <fullName evidence="4 11">Guanylate kinase</fullName>
        <ecNumber evidence="3 11">2.7.4.8</ecNumber>
    </recommendedName>
    <alternativeName>
        <fullName evidence="9 11">GMP kinase</fullName>
    </alternativeName>
</protein>
<comment type="subcellular location">
    <subcellularLocation>
        <location evidence="11">Cytoplasm</location>
    </subcellularLocation>
</comment>
<dbReference type="Proteomes" id="UP000824241">
    <property type="component" value="Unassembled WGS sequence"/>
</dbReference>
<evidence type="ECO:0000259" key="12">
    <source>
        <dbReference type="PROSITE" id="PS50052"/>
    </source>
</evidence>
<comment type="similarity">
    <text evidence="2 11">Belongs to the guanylate kinase family.</text>
</comment>
<dbReference type="Gene3D" id="3.40.50.300">
    <property type="entry name" value="P-loop containing nucleotide triphosphate hydrolases"/>
    <property type="match status" value="1"/>
</dbReference>
<evidence type="ECO:0000256" key="8">
    <source>
        <dbReference type="ARBA" id="ARBA00022840"/>
    </source>
</evidence>
<evidence type="ECO:0000256" key="11">
    <source>
        <dbReference type="HAMAP-Rule" id="MF_00328"/>
    </source>
</evidence>
<organism evidence="13 14">
    <name type="scientific">Candidatus Faecivivens stercoravium</name>
    <dbReference type="NCBI Taxonomy" id="2840803"/>
    <lineage>
        <taxon>Bacteria</taxon>
        <taxon>Bacillati</taxon>
        <taxon>Bacillota</taxon>
        <taxon>Clostridia</taxon>
        <taxon>Eubacteriales</taxon>
        <taxon>Oscillospiraceae</taxon>
        <taxon>Oscillospiraceae incertae sedis</taxon>
        <taxon>Candidatus Faecivivens</taxon>
    </lineage>
</organism>
<dbReference type="GO" id="GO:0005829">
    <property type="term" value="C:cytosol"/>
    <property type="evidence" value="ECO:0007669"/>
    <property type="project" value="TreeGrafter"/>
</dbReference>
<evidence type="ECO:0000256" key="2">
    <source>
        <dbReference type="ARBA" id="ARBA00005790"/>
    </source>
</evidence>
<dbReference type="InterPro" id="IPR008145">
    <property type="entry name" value="GK/Ca_channel_bsu"/>
</dbReference>
<name>A0A9D1J4C7_9FIRM</name>
<dbReference type="FunFam" id="3.30.63.10:FF:000002">
    <property type="entry name" value="Guanylate kinase 1"/>
    <property type="match status" value="1"/>
</dbReference>
<keyword evidence="8 11" id="KW-0067">ATP-binding</keyword>
<dbReference type="Pfam" id="PF00625">
    <property type="entry name" value="Guanylate_kin"/>
    <property type="match status" value="1"/>
</dbReference>
<keyword evidence="7 11" id="KW-0418">Kinase</keyword>
<keyword evidence="11" id="KW-0963">Cytoplasm</keyword>
<accession>A0A9D1J4C7</accession>
<dbReference type="NCBIfam" id="TIGR03263">
    <property type="entry name" value="guanyl_kin"/>
    <property type="match status" value="1"/>
</dbReference>
<comment type="catalytic activity">
    <reaction evidence="10 11">
        <text>GMP + ATP = GDP + ADP</text>
        <dbReference type="Rhea" id="RHEA:20780"/>
        <dbReference type="ChEBI" id="CHEBI:30616"/>
        <dbReference type="ChEBI" id="CHEBI:58115"/>
        <dbReference type="ChEBI" id="CHEBI:58189"/>
        <dbReference type="ChEBI" id="CHEBI:456216"/>
        <dbReference type="EC" id="2.7.4.8"/>
    </reaction>
</comment>
<dbReference type="SMART" id="SM00072">
    <property type="entry name" value="GuKc"/>
    <property type="match status" value="1"/>
</dbReference>
<keyword evidence="5 11" id="KW-0808">Transferase</keyword>
<dbReference type="EMBL" id="DVHA01000068">
    <property type="protein sequence ID" value="HIR60338.1"/>
    <property type="molecule type" value="Genomic_DNA"/>
</dbReference>
<dbReference type="Gene3D" id="3.30.63.10">
    <property type="entry name" value="Guanylate Kinase phosphate binding domain"/>
    <property type="match status" value="1"/>
</dbReference>
<evidence type="ECO:0000256" key="9">
    <source>
        <dbReference type="ARBA" id="ARBA00030128"/>
    </source>
</evidence>
<dbReference type="EC" id="2.7.4.8" evidence="3 11"/>
<comment type="caution">
    <text evidence="13">The sequence shown here is derived from an EMBL/GenBank/DDBJ whole genome shotgun (WGS) entry which is preliminary data.</text>
</comment>
<evidence type="ECO:0000313" key="13">
    <source>
        <dbReference type="EMBL" id="HIR60338.1"/>
    </source>
</evidence>
<evidence type="ECO:0000256" key="10">
    <source>
        <dbReference type="ARBA" id="ARBA00048594"/>
    </source>
</evidence>
<dbReference type="PANTHER" id="PTHR23117:SF13">
    <property type="entry name" value="GUANYLATE KINASE"/>
    <property type="match status" value="1"/>
</dbReference>
<evidence type="ECO:0000256" key="5">
    <source>
        <dbReference type="ARBA" id="ARBA00022679"/>
    </source>
</evidence>
<evidence type="ECO:0000256" key="6">
    <source>
        <dbReference type="ARBA" id="ARBA00022741"/>
    </source>
</evidence>